<keyword evidence="3" id="KW-1185">Reference proteome</keyword>
<evidence type="ECO:0008006" key="4">
    <source>
        <dbReference type="Google" id="ProtNLM"/>
    </source>
</evidence>
<evidence type="ECO:0000313" key="3">
    <source>
        <dbReference type="Proteomes" id="UP000297540"/>
    </source>
</evidence>
<evidence type="ECO:0000256" key="1">
    <source>
        <dbReference type="SAM" id="SignalP"/>
    </source>
</evidence>
<dbReference type="RefSeq" id="WP_133234185.1">
    <property type="nucleotide sequence ID" value="NZ_SOZE01000025.1"/>
</dbReference>
<feature type="signal peptide" evidence="1">
    <location>
        <begin position="1"/>
        <end position="27"/>
    </location>
</feature>
<feature type="chain" id="PRO_5021283310" description="Transporter" evidence="1">
    <location>
        <begin position="28"/>
        <end position="311"/>
    </location>
</feature>
<dbReference type="Proteomes" id="UP000297540">
    <property type="component" value="Unassembled WGS sequence"/>
</dbReference>
<organism evidence="2 3">
    <name type="scientific">Mucilaginibacter psychrotolerans</name>
    <dbReference type="NCBI Taxonomy" id="1524096"/>
    <lineage>
        <taxon>Bacteria</taxon>
        <taxon>Pseudomonadati</taxon>
        <taxon>Bacteroidota</taxon>
        <taxon>Sphingobacteriia</taxon>
        <taxon>Sphingobacteriales</taxon>
        <taxon>Sphingobacteriaceae</taxon>
        <taxon>Mucilaginibacter</taxon>
    </lineage>
</organism>
<name>A0A4Y8S965_9SPHI</name>
<comment type="caution">
    <text evidence="2">The sequence shown here is derived from an EMBL/GenBank/DDBJ whole genome shotgun (WGS) entry which is preliminary data.</text>
</comment>
<proteinExistence type="predicted"/>
<keyword evidence="1" id="KW-0732">Signal</keyword>
<dbReference type="EMBL" id="SOZE01000025">
    <property type="protein sequence ID" value="TFF34926.1"/>
    <property type="molecule type" value="Genomic_DNA"/>
</dbReference>
<dbReference type="OrthoDB" id="5562884at2"/>
<accession>A0A4Y8S965</accession>
<sequence length="311" mass="34545">MKYFLRYTYRYCVGIIACVALSQTVCAQTESDAIMIPKNYLCVAGMYAHNSWDNYWEGTLKRDNLNLGTVSSNIYNAGLVYGLSNRINISAFVPYIQTKASAGTLRGQRGFQDINLAFKWMAIREQIGTGILSFHAIATGSIPVSDYQGDYLPFALGSRSKSVALRGLINYQRGRFFIAGAGQYIRKDNITIDRDAYYTTEMHYTNQVALPNATNFLVSAGFRSLLLNVEAIATKYTTLGGFDITRNNMPFPSNRMNATAVGGLVKYMPQYVRGLEFTIGGSYVTSGRNVGQNTQIMGGIDYVFSVKKEKN</sequence>
<reference evidence="2 3" key="1">
    <citation type="journal article" date="2017" name="Int. J. Syst. Evol. Microbiol.">
        <title>Mucilaginibacterpsychrotolerans sp. nov., isolated from peatlands.</title>
        <authorList>
            <person name="Deng Y."/>
            <person name="Shen L."/>
            <person name="Xu B."/>
            <person name="Liu Y."/>
            <person name="Gu Z."/>
            <person name="Liu H."/>
            <person name="Zhou Y."/>
        </authorList>
    </citation>
    <scope>NUCLEOTIDE SEQUENCE [LARGE SCALE GENOMIC DNA]</scope>
    <source>
        <strain evidence="2 3">NH7-4</strain>
    </source>
</reference>
<gene>
    <name evidence="2" type="ORF">E2R66_20365</name>
</gene>
<evidence type="ECO:0000313" key="2">
    <source>
        <dbReference type="EMBL" id="TFF34926.1"/>
    </source>
</evidence>
<protein>
    <recommendedName>
        <fullName evidence="4">Transporter</fullName>
    </recommendedName>
</protein>
<dbReference type="AlphaFoldDB" id="A0A4Y8S965"/>